<dbReference type="Proteomes" id="UP001055811">
    <property type="component" value="Linkage Group LG04"/>
</dbReference>
<proteinExistence type="predicted"/>
<accession>A0ACB9DUN7</accession>
<name>A0ACB9DUN7_CICIN</name>
<keyword evidence="2" id="KW-1185">Reference proteome</keyword>
<evidence type="ECO:0000313" key="1">
    <source>
        <dbReference type="EMBL" id="KAI3749936.1"/>
    </source>
</evidence>
<reference evidence="1 2" key="2">
    <citation type="journal article" date="2022" name="Mol. Ecol. Resour.">
        <title>The genomes of chicory, endive, great burdock and yacon provide insights into Asteraceae paleo-polyploidization history and plant inulin production.</title>
        <authorList>
            <person name="Fan W."/>
            <person name="Wang S."/>
            <person name="Wang H."/>
            <person name="Wang A."/>
            <person name="Jiang F."/>
            <person name="Liu H."/>
            <person name="Zhao H."/>
            <person name="Xu D."/>
            <person name="Zhang Y."/>
        </authorList>
    </citation>
    <scope>NUCLEOTIDE SEQUENCE [LARGE SCALE GENOMIC DNA]</scope>
    <source>
        <strain evidence="2">cv. Punajuju</strain>
        <tissue evidence="1">Leaves</tissue>
    </source>
</reference>
<comment type="caution">
    <text evidence="1">The sequence shown here is derived from an EMBL/GenBank/DDBJ whole genome shotgun (WGS) entry which is preliminary data.</text>
</comment>
<sequence>MASKYYQVFAGLNMFRRKICSIKKLAKKVTYRTRYLNCEPLYVKKDSLLRYDAEGYISINAAAPTTPRGFLAVYAGDERQRFVLPTSCLSHPLFKILLAKASEELGYDQKNGLAVPCSVATFQEVVTVMNCCSGMFDFGHFVEEFII</sequence>
<evidence type="ECO:0000313" key="2">
    <source>
        <dbReference type="Proteomes" id="UP001055811"/>
    </source>
</evidence>
<protein>
    <submittedName>
        <fullName evidence="1">Uncharacterized protein</fullName>
    </submittedName>
</protein>
<gene>
    <name evidence="1" type="ORF">L2E82_20557</name>
</gene>
<reference evidence="2" key="1">
    <citation type="journal article" date="2022" name="Mol. Ecol. Resour.">
        <title>The genomes of chicory, endive, great burdock and yacon provide insights into Asteraceae palaeo-polyploidization history and plant inulin production.</title>
        <authorList>
            <person name="Fan W."/>
            <person name="Wang S."/>
            <person name="Wang H."/>
            <person name="Wang A."/>
            <person name="Jiang F."/>
            <person name="Liu H."/>
            <person name="Zhao H."/>
            <person name="Xu D."/>
            <person name="Zhang Y."/>
        </authorList>
    </citation>
    <scope>NUCLEOTIDE SEQUENCE [LARGE SCALE GENOMIC DNA]</scope>
    <source>
        <strain evidence="2">cv. Punajuju</strain>
    </source>
</reference>
<organism evidence="1 2">
    <name type="scientific">Cichorium intybus</name>
    <name type="common">Chicory</name>
    <dbReference type="NCBI Taxonomy" id="13427"/>
    <lineage>
        <taxon>Eukaryota</taxon>
        <taxon>Viridiplantae</taxon>
        <taxon>Streptophyta</taxon>
        <taxon>Embryophyta</taxon>
        <taxon>Tracheophyta</taxon>
        <taxon>Spermatophyta</taxon>
        <taxon>Magnoliopsida</taxon>
        <taxon>eudicotyledons</taxon>
        <taxon>Gunneridae</taxon>
        <taxon>Pentapetalae</taxon>
        <taxon>asterids</taxon>
        <taxon>campanulids</taxon>
        <taxon>Asterales</taxon>
        <taxon>Asteraceae</taxon>
        <taxon>Cichorioideae</taxon>
        <taxon>Cichorieae</taxon>
        <taxon>Cichoriinae</taxon>
        <taxon>Cichorium</taxon>
    </lineage>
</organism>
<dbReference type="EMBL" id="CM042012">
    <property type="protein sequence ID" value="KAI3749936.1"/>
    <property type="molecule type" value="Genomic_DNA"/>
</dbReference>